<dbReference type="GO" id="GO:0008270">
    <property type="term" value="F:zinc ion binding"/>
    <property type="evidence" value="ECO:0007669"/>
    <property type="project" value="UniProtKB-UniRule"/>
</dbReference>
<keyword evidence="1 6" id="KW-0819">tRNA processing</keyword>
<feature type="binding site" evidence="6">
    <location>
        <position position="115"/>
    </location>
    <ligand>
        <name>Zn(2+)</name>
        <dbReference type="ChEBI" id="CHEBI:29105"/>
        <note>catalytic</note>
    </ligand>
</feature>
<dbReference type="PROSITE" id="PS51747">
    <property type="entry name" value="CYT_DCMP_DEAMINASES_2"/>
    <property type="match status" value="1"/>
</dbReference>
<feature type="domain" description="CMP/dCMP-type deaminase" evidence="7">
    <location>
        <begin position="30"/>
        <end position="142"/>
    </location>
</feature>
<evidence type="ECO:0000256" key="4">
    <source>
        <dbReference type="ARBA" id="ARBA00022833"/>
    </source>
</evidence>
<accession>A0A8J3AQ69</accession>
<dbReference type="HAMAP" id="MF_00972">
    <property type="entry name" value="tRNA_aden_deaminase"/>
    <property type="match status" value="1"/>
</dbReference>
<comment type="similarity">
    <text evidence="6">Belongs to the cytidine and deoxycytidylate deaminase family.</text>
</comment>
<dbReference type="PANTHER" id="PTHR11079:SF202">
    <property type="entry name" value="TRNA-SPECIFIC ADENOSINE DEAMINASE"/>
    <property type="match status" value="1"/>
</dbReference>
<dbReference type="EMBL" id="BMDH01000003">
    <property type="protein sequence ID" value="GGI14912.1"/>
    <property type="molecule type" value="Genomic_DNA"/>
</dbReference>
<comment type="function">
    <text evidence="6">Catalyzes the deamination of adenosine to inosine at the wobble position 34 of tRNA(Arg2).</text>
</comment>
<dbReference type="CDD" id="cd01285">
    <property type="entry name" value="nucleoside_deaminase"/>
    <property type="match status" value="1"/>
</dbReference>
<comment type="subunit">
    <text evidence="6">Homodimer.</text>
</comment>
<reference evidence="8" key="2">
    <citation type="submission" date="2020-09" db="EMBL/GenBank/DDBJ databases">
        <authorList>
            <person name="Sun Q."/>
            <person name="Sedlacek I."/>
        </authorList>
    </citation>
    <scope>NUCLEOTIDE SEQUENCE</scope>
    <source>
        <strain evidence="8">CCM 8606</strain>
    </source>
</reference>
<feature type="binding site" evidence="6">
    <location>
        <position position="112"/>
    </location>
    <ligand>
        <name>Zn(2+)</name>
        <dbReference type="ChEBI" id="CHEBI:29105"/>
        <note>catalytic</note>
    </ligand>
</feature>
<evidence type="ECO:0000256" key="3">
    <source>
        <dbReference type="ARBA" id="ARBA00022801"/>
    </source>
</evidence>
<dbReference type="Pfam" id="PF00383">
    <property type="entry name" value="dCMP_cyt_deam_1"/>
    <property type="match status" value="1"/>
</dbReference>
<dbReference type="GO" id="GO:0052717">
    <property type="term" value="F:tRNA-specific adenosine-34 deaminase activity"/>
    <property type="evidence" value="ECO:0007669"/>
    <property type="project" value="UniProtKB-UniRule"/>
</dbReference>
<evidence type="ECO:0000313" key="9">
    <source>
        <dbReference type="Proteomes" id="UP000619536"/>
    </source>
</evidence>
<sequence>MAHNHQQQHQHTAHCKDCTNTGSGSLHIADLAYHAMSDALELAHKAAQQGDVPVGAVVLNAVGDIIGKGYNHRQAHQDPLAHAEVLALRDAARALGTWNLNACTLVVTLEPCPMCAGAAVSAHVGNIAFGAWDSKMGACGSVWDIARDPHIGATPQVIGDVRQAECMALLADFFTQTRLR</sequence>
<evidence type="ECO:0000256" key="2">
    <source>
        <dbReference type="ARBA" id="ARBA00022723"/>
    </source>
</evidence>
<keyword evidence="3 6" id="KW-0378">Hydrolase</keyword>
<evidence type="ECO:0000259" key="7">
    <source>
        <dbReference type="PROSITE" id="PS51747"/>
    </source>
</evidence>
<proteinExistence type="inferred from homology"/>
<dbReference type="InterPro" id="IPR016193">
    <property type="entry name" value="Cytidine_deaminase-like"/>
</dbReference>
<keyword evidence="2 6" id="KW-0479">Metal-binding</keyword>
<evidence type="ECO:0000313" key="8">
    <source>
        <dbReference type="EMBL" id="GGI14912.1"/>
    </source>
</evidence>
<dbReference type="InterPro" id="IPR028883">
    <property type="entry name" value="tRNA_aden_deaminase"/>
</dbReference>
<dbReference type="SUPFAM" id="SSF53927">
    <property type="entry name" value="Cytidine deaminase-like"/>
    <property type="match status" value="1"/>
</dbReference>
<dbReference type="PANTHER" id="PTHR11079">
    <property type="entry name" value="CYTOSINE DEAMINASE FAMILY MEMBER"/>
    <property type="match status" value="1"/>
</dbReference>
<comment type="caution">
    <text evidence="8">The sequence shown here is derived from an EMBL/GenBank/DDBJ whole genome shotgun (WGS) entry which is preliminary data.</text>
</comment>
<dbReference type="EC" id="3.5.4.33" evidence="6"/>
<dbReference type="InterPro" id="IPR002125">
    <property type="entry name" value="CMP_dCMP_dom"/>
</dbReference>
<reference evidence="8" key="1">
    <citation type="journal article" date="2014" name="Int. J. Syst. Evol. Microbiol.">
        <title>Complete genome sequence of Corynebacterium casei LMG S-19264T (=DSM 44701T), isolated from a smear-ripened cheese.</title>
        <authorList>
            <consortium name="US DOE Joint Genome Institute (JGI-PGF)"/>
            <person name="Walter F."/>
            <person name="Albersmeier A."/>
            <person name="Kalinowski J."/>
            <person name="Ruckert C."/>
        </authorList>
    </citation>
    <scope>NUCLEOTIDE SEQUENCE</scope>
    <source>
        <strain evidence="8">CCM 8606</strain>
    </source>
</reference>
<comment type="cofactor">
    <cofactor evidence="6">
        <name>Zn(2+)</name>
        <dbReference type="ChEBI" id="CHEBI:29105"/>
    </cofactor>
    <text evidence="6">Binds 1 zinc ion per subunit.</text>
</comment>
<organism evidence="8 9">
    <name type="scientific">Galliscardovia ingluviei</name>
    <dbReference type="NCBI Taxonomy" id="1769422"/>
    <lineage>
        <taxon>Bacteria</taxon>
        <taxon>Bacillati</taxon>
        <taxon>Actinomycetota</taxon>
        <taxon>Actinomycetes</taxon>
        <taxon>Bifidobacteriales</taxon>
        <taxon>Bifidobacteriaceae</taxon>
        <taxon>Galliscardovia</taxon>
    </lineage>
</organism>
<dbReference type="Proteomes" id="UP000619536">
    <property type="component" value="Unassembled WGS sequence"/>
</dbReference>
<dbReference type="GO" id="GO:0002100">
    <property type="term" value="P:tRNA wobble adenosine to inosine editing"/>
    <property type="evidence" value="ECO:0007669"/>
    <property type="project" value="UniProtKB-UniRule"/>
</dbReference>
<dbReference type="AlphaFoldDB" id="A0A8J3AQ69"/>
<evidence type="ECO:0000256" key="5">
    <source>
        <dbReference type="ARBA" id="ARBA00048045"/>
    </source>
</evidence>
<name>A0A8J3AQ69_9BIFI</name>
<gene>
    <name evidence="8" type="primary">mesJ</name>
    <name evidence="6" type="synonym">tadA</name>
    <name evidence="8" type="ORF">GCM10007377_13290</name>
</gene>
<feature type="active site" description="Proton donor" evidence="6">
    <location>
        <position position="84"/>
    </location>
</feature>
<protein>
    <recommendedName>
        <fullName evidence="6">tRNA-specific adenosine deaminase</fullName>
        <ecNumber evidence="6">3.5.4.33</ecNumber>
    </recommendedName>
</protein>
<dbReference type="Gene3D" id="3.40.140.10">
    <property type="entry name" value="Cytidine Deaminase, domain 2"/>
    <property type="match status" value="1"/>
</dbReference>
<evidence type="ECO:0000256" key="1">
    <source>
        <dbReference type="ARBA" id="ARBA00022694"/>
    </source>
</evidence>
<keyword evidence="9" id="KW-1185">Reference proteome</keyword>
<keyword evidence="4 6" id="KW-0862">Zinc</keyword>
<feature type="binding site" evidence="6">
    <location>
        <position position="82"/>
    </location>
    <ligand>
        <name>Zn(2+)</name>
        <dbReference type="ChEBI" id="CHEBI:29105"/>
        <note>catalytic</note>
    </ligand>
</feature>
<comment type="catalytic activity">
    <reaction evidence="5 6">
        <text>adenosine(34) in tRNA + H2O + H(+) = inosine(34) in tRNA + NH4(+)</text>
        <dbReference type="Rhea" id="RHEA:43168"/>
        <dbReference type="Rhea" id="RHEA-COMP:10373"/>
        <dbReference type="Rhea" id="RHEA-COMP:10374"/>
        <dbReference type="ChEBI" id="CHEBI:15377"/>
        <dbReference type="ChEBI" id="CHEBI:15378"/>
        <dbReference type="ChEBI" id="CHEBI:28938"/>
        <dbReference type="ChEBI" id="CHEBI:74411"/>
        <dbReference type="ChEBI" id="CHEBI:82852"/>
        <dbReference type="EC" id="3.5.4.33"/>
    </reaction>
</comment>
<evidence type="ECO:0000256" key="6">
    <source>
        <dbReference type="HAMAP-Rule" id="MF_00972"/>
    </source>
</evidence>